<dbReference type="SUPFAM" id="SSF52540">
    <property type="entry name" value="P-loop containing nucleoside triphosphate hydrolases"/>
    <property type="match status" value="1"/>
</dbReference>
<dbReference type="EMBL" id="CAJNOJ010000351">
    <property type="protein sequence ID" value="CAF1412867.1"/>
    <property type="molecule type" value="Genomic_DNA"/>
</dbReference>
<reference evidence="1" key="1">
    <citation type="submission" date="2021-02" db="EMBL/GenBank/DDBJ databases">
        <authorList>
            <person name="Nowell W R."/>
        </authorList>
    </citation>
    <scope>NUCLEOTIDE SEQUENCE</scope>
</reference>
<dbReference type="AlphaFoldDB" id="A0A815LRB5"/>
<evidence type="ECO:0008006" key="3">
    <source>
        <dbReference type="Google" id="ProtNLM"/>
    </source>
</evidence>
<sequence>MNDNNSIPILYPSPESLSPITDIETDEIFINEDIFETLNNLHRLPGCTFIQNICKETFPKAVCLIDYDLEMAIGLYRQVFYSTRKESPSSCNTNTLCEYLDHINQWSHPIQASVIDFGGAFETEHLNFIRYIFQKIDIYSIDLLYQSLDLLVFSIDQDPKKWFVIPVYSYTTEVEQQKLSEYVIQKFSPRASVSNNFTINNLQYYQRIRNLEIYDPYSEVFDWKKIHFIDNIGRCSAQPFCLFMAYRTFQATPNITLLRTMHFVDDTYTKIDISHAQGGCHRIYDTNQSTCFGYCSSKPIMETLCTGTRWESTRAEFNNIYSLLPKTPTLFPVYRKNQVNWLEGDNVQQLLYGIYAAIAQSNLDDSTRHSFRITRTKVLWNVNCLDLTFLLLENNITPLVIQQFIRQNIPNNISPARRTNFVQECLHELLGSISRLQIYINSETDIFYSSIIVQQLRQEDPNLDIRISLHRDIMQEASTLFGSTIILVFESNRDGKHILVCADLSRFLNYLSTCTTLEEVKNGIQSSAIFVDELNNQENAIWHQNLSCIYIPTFQQALIEQTREKLSRLVPGMPVIITQNIAIELGLINGMNGIFRQLVYDLDSVPTNSLSKTFPVNIQYVHKPIYALIEISKSKIECNLEKLQPKLIPIPIIEQTFQVDISDILPKVNNKSKTNRKAMLSIKRCALPLVPAYSITTHKSQGQTLSKVVIDQKLPKDTDESEAFGRLNYFTTL</sequence>
<dbReference type="InterPro" id="IPR027417">
    <property type="entry name" value="P-loop_NTPase"/>
</dbReference>
<proteinExistence type="predicted"/>
<evidence type="ECO:0000313" key="1">
    <source>
        <dbReference type="EMBL" id="CAF1412867.1"/>
    </source>
</evidence>
<accession>A0A815LRB5</accession>
<name>A0A815LRB5_ADIRI</name>
<evidence type="ECO:0000313" key="2">
    <source>
        <dbReference type="Proteomes" id="UP000663852"/>
    </source>
</evidence>
<gene>
    <name evidence="1" type="ORF">EDS130_LOCUS36862</name>
</gene>
<comment type="caution">
    <text evidence="1">The sequence shown here is derived from an EMBL/GenBank/DDBJ whole genome shotgun (WGS) entry which is preliminary data.</text>
</comment>
<dbReference type="Proteomes" id="UP000663852">
    <property type="component" value="Unassembled WGS sequence"/>
</dbReference>
<organism evidence="1 2">
    <name type="scientific">Adineta ricciae</name>
    <name type="common">Rotifer</name>
    <dbReference type="NCBI Taxonomy" id="249248"/>
    <lineage>
        <taxon>Eukaryota</taxon>
        <taxon>Metazoa</taxon>
        <taxon>Spiralia</taxon>
        <taxon>Gnathifera</taxon>
        <taxon>Rotifera</taxon>
        <taxon>Eurotatoria</taxon>
        <taxon>Bdelloidea</taxon>
        <taxon>Adinetida</taxon>
        <taxon>Adinetidae</taxon>
        <taxon>Adineta</taxon>
    </lineage>
</organism>
<protein>
    <recommendedName>
        <fullName evidence="3">ATP-dependent DNA helicase</fullName>
    </recommendedName>
</protein>